<dbReference type="InterPro" id="IPR051045">
    <property type="entry name" value="TonB-dependent_transducer"/>
</dbReference>
<keyword evidence="3" id="KW-0813">Transport</keyword>
<feature type="domain" description="TonB C-terminal" evidence="11">
    <location>
        <begin position="197"/>
        <end position="285"/>
    </location>
</feature>
<keyword evidence="4" id="KW-1003">Cell membrane</keyword>
<evidence type="ECO:0000256" key="2">
    <source>
        <dbReference type="ARBA" id="ARBA00006555"/>
    </source>
</evidence>
<dbReference type="PANTHER" id="PTHR33446">
    <property type="entry name" value="PROTEIN TONB-RELATED"/>
    <property type="match status" value="1"/>
</dbReference>
<organism evidence="12 13">
    <name type="scientific">Handelsmanbacteria sp. (strain RIFCSPLOWO2_12_FULL_64_10)</name>
    <dbReference type="NCBI Taxonomy" id="1817868"/>
    <lineage>
        <taxon>Bacteria</taxon>
        <taxon>Candidatus Handelsmaniibacteriota</taxon>
    </lineage>
</organism>
<keyword evidence="5" id="KW-0997">Cell inner membrane</keyword>
<gene>
    <name evidence="12" type="ORF">A3F84_18275</name>
</gene>
<dbReference type="InterPro" id="IPR006260">
    <property type="entry name" value="TonB/TolA_C"/>
</dbReference>
<keyword evidence="8" id="KW-1133">Transmembrane helix</keyword>
<protein>
    <recommendedName>
        <fullName evidence="11">TonB C-terminal domain-containing protein</fullName>
    </recommendedName>
</protein>
<name>A0A1F6CB96_HANXR</name>
<evidence type="ECO:0000256" key="1">
    <source>
        <dbReference type="ARBA" id="ARBA00004383"/>
    </source>
</evidence>
<evidence type="ECO:0000256" key="10">
    <source>
        <dbReference type="SAM" id="MobiDB-lite"/>
    </source>
</evidence>
<proteinExistence type="inferred from homology"/>
<comment type="caution">
    <text evidence="12">The sequence shown here is derived from an EMBL/GenBank/DDBJ whole genome shotgun (WGS) entry which is preliminary data.</text>
</comment>
<keyword evidence="7" id="KW-0653">Protein transport</keyword>
<evidence type="ECO:0000259" key="11">
    <source>
        <dbReference type="PROSITE" id="PS52015"/>
    </source>
</evidence>
<comment type="subcellular location">
    <subcellularLocation>
        <location evidence="1">Cell inner membrane</location>
        <topology evidence="1">Single-pass membrane protein</topology>
        <orientation evidence="1">Periplasmic side</orientation>
    </subcellularLocation>
</comment>
<evidence type="ECO:0000256" key="8">
    <source>
        <dbReference type="ARBA" id="ARBA00022989"/>
    </source>
</evidence>
<keyword evidence="6" id="KW-0812">Transmembrane</keyword>
<dbReference type="InterPro" id="IPR037682">
    <property type="entry name" value="TonB_C"/>
</dbReference>
<dbReference type="GO" id="GO:0055085">
    <property type="term" value="P:transmembrane transport"/>
    <property type="evidence" value="ECO:0007669"/>
    <property type="project" value="InterPro"/>
</dbReference>
<dbReference type="AlphaFoldDB" id="A0A1F6CB96"/>
<accession>A0A1F6CB96</accession>
<evidence type="ECO:0000313" key="12">
    <source>
        <dbReference type="EMBL" id="OGG46449.1"/>
    </source>
</evidence>
<dbReference type="Gene3D" id="3.30.1150.10">
    <property type="match status" value="1"/>
</dbReference>
<dbReference type="GO" id="GO:0015031">
    <property type="term" value="P:protein transport"/>
    <property type="evidence" value="ECO:0007669"/>
    <property type="project" value="UniProtKB-KW"/>
</dbReference>
<dbReference type="NCBIfam" id="TIGR01352">
    <property type="entry name" value="tonB_Cterm"/>
    <property type="match status" value="1"/>
</dbReference>
<dbReference type="PROSITE" id="PS52015">
    <property type="entry name" value="TONB_CTD"/>
    <property type="match status" value="1"/>
</dbReference>
<dbReference type="GO" id="GO:0005886">
    <property type="term" value="C:plasma membrane"/>
    <property type="evidence" value="ECO:0007669"/>
    <property type="project" value="UniProtKB-SubCell"/>
</dbReference>
<comment type="similarity">
    <text evidence="2">Belongs to the TonB family.</text>
</comment>
<dbReference type="SUPFAM" id="SSF74653">
    <property type="entry name" value="TolA/TonB C-terminal domain"/>
    <property type="match status" value="1"/>
</dbReference>
<evidence type="ECO:0000256" key="7">
    <source>
        <dbReference type="ARBA" id="ARBA00022927"/>
    </source>
</evidence>
<evidence type="ECO:0000256" key="4">
    <source>
        <dbReference type="ARBA" id="ARBA00022475"/>
    </source>
</evidence>
<evidence type="ECO:0000256" key="9">
    <source>
        <dbReference type="ARBA" id="ARBA00023136"/>
    </source>
</evidence>
<reference evidence="12 13" key="1">
    <citation type="journal article" date="2016" name="Nat. Commun.">
        <title>Thousands of microbial genomes shed light on interconnected biogeochemical processes in an aquifer system.</title>
        <authorList>
            <person name="Anantharaman K."/>
            <person name="Brown C.T."/>
            <person name="Hug L.A."/>
            <person name="Sharon I."/>
            <person name="Castelle C.J."/>
            <person name="Probst A.J."/>
            <person name="Thomas B.C."/>
            <person name="Singh A."/>
            <person name="Wilkins M.J."/>
            <person name="Karaoz U."/>
            <person name="Brodie E.L."/>
            <person name="Williams K.H."/>
            <person name="Hubbard S.S."/>
            <person name="Banfield J.F."/>
        </authorList>
    </citation>
    <scope>NUCLEOTIDE SEQUENCE [LARGE SCALE GENOMIC DNA]</scope>
    <source>
        <strain evidence="13">RIFCSPLOWO2_12_FULL_64_10</strain>
    </source>
</reference>
<evidence type="ECO:0000256" key="6">
    <source>
        <dbReference type="ARBA" id="ARBA00022692"/>
    </source>
</evidence>
<evidence type="ECO:0000313" key="13">
    <source>
        <dbReference type="Proteomes" id="UP000178606"/>
    </source>
</evidence>
<dbReference type="EMBL" id="MFKF01000313">
    <property type="protein sequence ID" value="OGG46449.1"/>
    <property type="molecule type" value="Genomic_DNA"/>
</dbReference>
<dbReference type="Proteomes" id="UP000178606">
    <property type="component" value="Unassembled WGS sequence"/>
</dbReference>
<evidence type="ECO:0000256" key="3">
    <source>
        <dbReference type="ARBA" id="ARBA00022448"/>
    </source>
</evidence>
<dbReference type="Pfam" id="PF03544">
    <property type="entry name" value="TonB_C"/>
    <property type="match status" value="1"/>
</dbReference>
<sequence length="285" mass="30787">MRCDEAAIRQTGIRPVDYSRVLFAFVDRQGGPPLPGLTGMSFSEGSCTISGRFNHVLNLPPDGGREALWRYAAPVLLGLAILPLSHRWEGTFSIPFERTTVASPPPEAALTSESAPKSLASTPPSGKVRRITSPPVPRTPRIASPVARMEPPTPPSERASVPAAHAEEAVRPPEVSAGARLESAAPEGSPRREASAPMERPPELVEPLKLTYPEIALQSRTEGEVEVHILVTRTGEARGVKVVSGPVMFHEAARKAAWDSVWRPAVRNGETVDVWVACPIRFTLR</sequence>
<feature type="region of interest" description="Disordered" evidence="10">
    <location>
        <begin position="102"/>
        <end position="204"/>
    </location>
</feature>
<evidence type="ECO:0000256" key="5">
    <source>
        <dbReference type="ARBA" id="ARBA00022519"/>
    </source>
</evidence>
<keyword evidence="9" id="KW-0472">Membrane</keyword>
<feature type="compositionally biased region" description="Polar residues" evidence="10">
    <location>
        <begin position="111"/>
        <end position="124"/>
    </location>
</feature>